<feature type="transmembrane region" description="Helical" evidence="1">
    <location>
        <begin position="6"/>
        <end position="27"/>
    </location>
</feature>
<keyword evidence="1" id="KW-0812">Transmembrane</keyword>
<proteinExistence type="predicted"/>
<accession>A0A0A8YE88</accession>
<evidence type="ECO:0000256" key="1">
    <source>
        <dbReference type="SAM" id="Phobius"/>
    </source>
</evidence>
<dbReference type="EMBL" id="GBRH01273456">
    <property type="protein sequence ID" value="JAD24439.1"/>
    <property type="molecule type" value="Transcribed_RNA"/>
</dbReference>
<dbReference type="AlphaFoldDB" id="A0A0A8YE88"/>
<sequence length="31" mass="3411">MRPSIFHHSAIFTCLIQIGCLGILINIRAGD</sequence>
<keyword evidence="1" id="KW-1133">Transmembrane helix</keyword>
<evidence type="ECO:0000313" key="2">
    <source>
        <dbReference type="EMBL" id="JAD24439.1"/>
    </source>
</evidence>
<name>A0A0A8YE88_ARUDO</name>
<protein>
    <submittedName>
        <fullName evidence="2">Uncharacterized protein</fullName>
    </submittedName>
</protein>
<keyword evidence="1" id="KW-0472">Membrane</keyword>
<reference evidence="2" key="2">
    <citation type="journal article" date="2015" name="Data Brief">
        <title>Shoot transcriptome of the giant reed, Arundo donax.</title>
        <authorList>
            <person name="Barrero R.A."/>
            <person name="Guerrero F.D."/>
            <person name="Moolhuijzen P."/>
            <person name="Goolsby J.A."/>
            <person name="Tidwell J."/>
            <person name="Bellgard S.E."/>
            <person name="Bellgard M.I."/>
        </authorList>
    </citation>
    <scope>NUCLEOTIDE SEQUENCE</scope>
    <source>
        <tissue evidence="2">Shoot tissue taken approximately 20 cm above the soil surface</tissue>
    </source>
</reference>
<organism evidence="2">
    <name type="scientific">Arundo donax</name>
    <name type="common">Giant reed</name>
    <name type="synonym">Donax arundinaceus</name>
    <dbReference type="NCBI Taxonomy" id="35708"/>
    <lineage>
        <taxon>Eukaryota</taxon>
        <taxon>Viridiplantae</taxon>
        <taxon>Streptophyta</taxon>
        <taxon>Embryophyta</taxon>
        <taxon>Tracheophyta</taxon>
        <taxon>Spermatophyta</taxon>
        <taxon>Magnoliopsida</taxon>
        <taxon>Liliopsida</taxon>
        <taxon>Poales</taxon>
        <taxon>Poaceae</taxon>
        <taxon>PACMAD clade</taxon>
        <taxon>Arundinoideae</taxon>
        <taxon>Arundineae</taxon>
        <taxon>Arundo</taxon>
    </lineage>
</organism>
<reference evidence="2" key="1">
    <citation type="submission" date="2014-09" db="EMBL/GenBank/DDBJ databases">
        <authorList>
            <person name="Magalhaes I.L.F."/>
            <person name="Oliveira U."/>
            <person name="Santos F.R."/>
            <person name="Vidigal T.H.D.A."/>
            <person name="Brescovit A.D."/>
            <person name="Santos A.J."/>
        </authorList>
    </citation>
    <scope>NUCLEOTIDE SEQUENCE</scope>
    <source>
        <tissue evidence="2">Shoot tissue taken approximately 20 cm above the soil surface</tissue>
    </source>
</reference>